<dbReference type="PANTHER" id="PTHR24243">
    <property type="entry name" value="G-PROTEIN COUPLED RECEPTOR"/>
    <property type="match status" value="1"/>
</dbReference>
<comment type="caution">
    <text evidence="13">The sequence shown here is derived from an EMBL/GenBank/DDBJ whole genome shotgun (WGS) entry which is preliminary data.</text>
</comment>
<comment type="similarity">
    <text evidence="2 9">Belongs to the G-protein coupled receptor 1 family.</text>
</comment>
<dbReference type="Proteomes" id="UP001378592">
    <property type="component" value="Unassembled WGS sequence"/>
</dbReference>
<keyword evidence="8 9" id="KW-0807">Transducer</keyword>
<dbReference type="AlphaFoldDB" id="A0AAN9Z6I9"/>
<protein>
    <recommendedName>
        <fullName evidence="12">G-protein coupled receptors family 1 profile domain-containing protein</fullName>
    </recommendedName>
</protein>
<gene>
    <name evidence="13" type="ORF">R5R35_011071</name>
</gene>
<evidence type="ECO:0000256" key="11">
    <source>
        <dbReference type="SAM" id="Phobius"/>
    </source>
</evidence>
<keyword evidence="6 11" id="KW-0472">Membrane</keyword>
<evidence type="ECO:0000256" key="10">
    <source>
        <dbReference type="SAM" id="MobiDB-lite"/>
    </source>
</evidence>
<name>A0AAN9Z6I9_9ORTH</name>
<feature type="transmembrane region" description="Helical" evidence="11">
    <location>
        <begin position="163"/>
        <end position="190"/>
    </location>
</feature>
<evidence type="ECO:0000256" key="9">
    <source>
        <dbReference type="RuleBase" id="RU000688"/>
    </source>
</evidence>
<dbReference type="PROSITE" id="PS50262">
    <property type="entry name" value="G_PROTEIN_RECEP_F1_2"/>
    <property type="match status" value="1"/>
</dbReference>
<evidence type="ECO:0000256" key="2">
    <source>
        <dbReference type="ARBA" id="ARBA00010663"/>
    </source>
</evidence>
<keyword evidence="7 9" id="KW-0675">Receptor</keyword>
<dbReference type="InterPro" id="IPR017452">
    <property type="entry name" value="GPCR_Rhodpsn_7TM"/>
</dbReference>
<dbReference type="SUPFAM" id="SSF81321">
    <property type="entry name" value="Family A G protein-coupled receptor-like"/>
    <property type="match status" value="1"/>
</dbReference>
<evidence type="ECO:0000256" key="1">
    <source>
        <dbReference type="ARBA" id="ARBA00004141"/>
    </source>
</evidence>
<dbReference type="InterPro" id="IPR000276">
    <property type="entry name" value="GPCR_Rhodpsn"/>
</dbReference>
<dbReference type="PANTHER" id="PTHR24243:SF233">
    <property type="entry name" value="THYROTROPIN-RELEASING HORMONE RECEPTOR"/>
    <property type="match status" value="1"/>
</dbReference>
<dbReference type="GO" id="GO:0005886">
    <property type="term" value="C:plasma membrane"/>
    <property type="evidence" value="ECO:0007669"/>
    <property type="project" value="TreeGrafter"/>
</dbReference>
<feature type="transmembrane region" description="Helical" evidence="11">
    <location>
        <begin position="122"/>
        <end position="142"/>
    </location>
</feature>
<reference evidence="13 14" key="1">
    <citation type="submission" date="2024-03" db="EMBL/GenBank/DDBJ databases">
        <title>The genome assembly and annotation of the cricket Gryllus longicercus Weissman &amp; Gray.</title>
        <authorList>
            <person name="Szrajer S."/>
            <person name="Gray D."/>
            <person name="Ylla G."/>
        </authorList>
    </citation>
    <scope>NUCLEOTIDE SEQUENCE [LARGE SCALE GENOMIC DNA]</scope>
    <source>
        <strain evidence="13">DAG 2021-001</strain>
        <tissue evidence="13">Whole body minus gut</tissue>
    </source>
</reference>
<dbReference type="GO" id="GO:0004930">
    <property type="term" value="F:G protein-coupled receptor activity"/>
    <property type="evidence" value="ECO:0007669"/>
    <property type="project" value="UniProtKB-KW"/>
</dbReference>
<accession>A0AAN9Z6I9</accession>
<feature type="transmembrane region" description="Helical" evidence="11">
    <location>
        <begin position="292"/>
        <end position="313"/>
    </location>
</feature>
<dbReference type="Gene3D" id="1.20.1070.10">
    <property type="entry name" value="Rhodopsin 7-helix transmembrane proteins"/>
    <property type="match status" value="1"/>
</dbReference>
<keyword evidence="4 11" id="KW-1133">Transmembrane helix</keyword>
<evidence type="ECO:0000256" key="4">
    <source>
        <dbReference type="ARBA" id="ARBA00022989"/>
    </source>
</evidence>
<feature type="compositionally biased region" description="Low complexity" evidence="10">
    <location>
        <begin position="457"/>
        <end position="478"/>
    </location>
</feature>
<feature type="transmembrane region" description="Helical" evidence="11">
    <location>
        <begin position="333"/>
        <end position="358"/>
    </location>
</feature>
<feature type="region of interest" description="Disordered" evidence="10">
    <location>
        <begin position="415"/>
        <end position="478"/>
    </location>
</feature>
<evidence type="ECO:0000256" key="7">
    <source>
        <dbReference type="ARBA" id="ARBA00023170"/>
    </source>
</evidence>
<dbReference type="PRINTS" id="PR00237">
    <property type="entry name" value="GPCRRHODOPSN"/>
</dbReference>
<evidence type="ECO:0000256" key="5">
    <source>
        <dbReference type="ARBA" id="ARBA00023040"/>
    </source>
</evidence>
<evidence type="ECO:0000256" key="6">
    <source>
        <dbReference type="ARBA" id="ARBA00023136"/>
    </source>
</evidence>
<keyword evidence="3 9" id="KW-0812">Transmembrane</keyword>
<evidence type="ECO:0000313" key="14">
    <source>
        <dbReference type="Proteomes" id="UP001378592"/>
    </source>
</evidence>
<keyword evidence="14" id="KW-1185">Reference proteome</keyword>
<evidence type="ECO:0000256" key="3">
    <source>
        <dbReference type="ARBA" id="ARBA00022692"/>
    </source>
</evidence>
<dbReference type="Pfam" id="PF00001">
    <property type="entry name" value="7tm_1"/>
    <property type="match status" value="1"/>
</dbReference>
<organism evidence="13 14">
    <name type="scientific">Gryllus longicercus</name>
    <dbReference type="NCBI Taxonomy" id="2509291"/>
    <lineage>
        <taxon>Eukaryota</taxon>
        <taxon>Metazoa</taxon>
        <taxon>Ecdysozoa</taxon>
        <taxon>Arthropoda</taxon>
        <taxon>Hexapoda</taxon>
        <taxon>Insecta</taxon>
        <taxon>Pterygota</taxon>
        <taxon>Neoptera</taxon>
        <taxon>Polyneoptera</taxon>
        <taxon>Orthoptera</taxon>
        <taxon>Ensifera</taxon>
        <taxon>Gryllidea</taxon>
        <taxon>Grylloidea</taxon>
        <taxon>Gryllidae</taxon>
        <taxon>Gryllinae</taxon>
        <taxon>Gryllus</taxon>
    </lineage>
</organism>
<feature type="transmembrane region" description="Helical" evidence="11">
    <location>
        <begin position="42"/>
        <end position="70"/>
    </location>
</feature>
<keyword evidence="5 9" id="KW-0297">G-protein coupled receptor</keyword>
<evidence type="ECO:0000313" key="13">
    <source>
        <dbReference type="EMBL" id="KAK7870088.1"/>
    </source>
</evidence>
<dbReference type="PROSITE" id="PS00237">
    <property type="entry name" value="G_PROTEIN_RECEP_F1_1"/>
    <property type="match status" value="1"/>
</dbReference>
<feature type="transmembrane region" description="Helical" evidence="11">
    <location>
        <begin position="210"/>
        <end position="236"/>
    </location>
</feature>
<comment type="subcellular location">
    <subcellularLocation>
        <location evidence="1">Membrane</location>
        <topology evidence="1">Multi-pass membrane protein</topology>
    </subcellularLocation>
</comment>
<dbReference type="EMBL" id="JAZDUA010000064">
    <property type="protein sequence ID" value="KAK7870088.1"/>
    <property type="molecule type" value="Genomic_DNA"/>
</dbReference>
<evidence type="ECO:0000259" key="12">
    <source>
        <dbReference type="PROSITE" id="PS50262"/>
    </source>
</evidence>
<feature type="transmembrane region" description="Helical" evidence="11">
    <location>
        <begin position="82"/>
        <end position="102"/>
    </location>
</feature>
<feature type="domain" description="G-protein coupled receptors family 1 profile" evidence="12">
    <location>
        <begin position="61"/>
        <end position="355"/>
    </location>
</feature>
<sequence>MIPTALPAAPDNATGDAGASLFFSQNGSAGAVPPPTPAFPPYIRFASTAVCALIMAVGVVGNVLVPLVILRARDLRNSTNIFLVNLSAADLLVLLVCAPAALVEVHSPPEVWVLGAAMCKTVPFVEMTVAHASVLTILAISFERYYAICEPLRAGYVCTKARAAGLCGLAWLLAAVLTSPVLQISHFAYYEYPGGSRVPACHTRVDTVESAAFFVATISVFFALPLLLLVGLYAAIARRLRAPAASAAAATPARAPSPPPAAAAAAAACAAAARVSGGVAGAAGAARARRQVVVMLGAVVACFFVCLLPFRALTLWIVSVPKESLQALGFERYFNILSFCRAMTYLNSAVNPILYNLMSSKFRAGFLRLCCEGRVGGGLGRGRGRGRGRRGTEGTRLTASSWLSRTSSRRALGFPRLLRADATPPPTPPAHARSRAAVPAAPATPPTHSPTPDRKQAIAALADAGADADAGKGAEIYV</sequence>
<proteinExistence type="inferred from homology"/>
<evidence type="ECO:0000256" key="8">
    <source>
        <dbReference type="ARBA" id="ARBA00023224"/>
    </source>
</evidence>